<dbReference type="Pfam" id="PF01778">
    <property type="entry name" value="Ribosomal_L28e"/>
    <property type="match status" value="1"/>
</dbReference>
<dbReference type="PANTHER" id="PTHR11006">
    <property type="entry name" value="PROTEIN ARGININE N-METHYLTRANSFERASE"/>
    <property type="match status" value="1"/>
</dbReference>
<dbReference type="PROSITE" id="PS51678">
    <property type="entry name" value="SAM_MT_PRMT"/>
    <property type="match status" value="1"/>
</dbReference>
<dbReference type="EC" id="2.1.1.319" evidence="1"/>
<dbReference type="VEuPathDB" id="AmoebaDB:ACA1_236480"/>
<dbReference type="CDD" id="cd02440">
    <property type="entry name" value="AdoMet_MTases"/>
    <property type="match status" value="1"/>
</dbReference>
<dbReference type="Pfam" id="PF13649">
    <property type="entry name" value="Methyltransf_25"/>
    <property type="match status" value="1"/>
</dbReference>
<dbReference type="InterPro" id="IPR025799">
    <property type="entry name" value="Arg_MeTrfase"/>
</dbReference>
<organism evidence="11">
    <name type="scientific">Acanthamoeba castellanii</name>
    <name type="common">Amoeba</name>
    <dbReference type="NCBI Taxonomy" id="5755"/>
    <lineage>
        <taxon>Eukaryota</taxon>
        <taxon>Amoebozoa</taxon>
        <taxon>Discosea</taxon>
        <taxon>Longamoebia</taxon>
        <taxon>Centramoebida</taxon>
        <taxon>Acanthamoebidae</taxon>
        <taxon>Acanthamoeba</taxon>
    </lineage>
</organism>
<evidence type="ECO:0000256" key="3">
    <source>
        <dbReference type="ARBA" id="ARBA00022679"/>
    </source>
</evidence>
<dbReference type="EMBL" id="KT345169">
    <property type="protein sequence ID" value="ALV66539.1"/>
    <property type="molecule type" value="mRNA"/>
</dbReference>
<name>A0A0U2ZJ45_ACACA</name>
<evidence type="ECO:0000256" key="1">
    <source>
        <dbReference type="ARBA" id="ARBA00011925"/>
    </source>
</evidence>
<keyword evidence="4 6" id="KW-0949">S-adenosyl-L-methionine</keyword>
<proteinExistence type="evidence at transcript level"/>
<sequence length="486" mass="53982">MEEPSRKRQRKESEQAPSGNASCPPDASLKKPKTVAAEDYFESYEDLGVHHLMLRDRPRSEAYRKAIEGNKEAFQGKVVLDVGTGTGLLAMFAARAGAKKVYAVEGSNMANVAQLLVEKNGFADRIQVIKGRMEEVELPEKVDIIVSEWMGFYLLHESMLDSVLYARDKWLNEGGLVFPSRSRIFLAPVNLDSYYEEHVTFWEDVYGLDYSALLPAVKAQLMAQPEIQITVEKEQLLSHPLLVKDIDCLSVSPQQLRSIKRNFELPILRDDTMHGFCVWFDVTFDPHHTYKSKSAAAAQGSDAAADAGDMRPTGGQVVVLSTAPGEKPTHWKQTFLVRRDRCAFSKEAGNLRNLHARRFSGLAQRQAIDIQASADGKGVVLSVKSSKPSLKRKPAKSWQKVTLKKDFRRTARAIQGATRKYRSDLTSAALARYTKLYYAAKPKGVAKKPITHQARKSGKTLAKARRGGKAAKHAASKKTTPAVPAQ</sequence>
<evidence type="ECO:0000256" key="5">
    <source>
        <dbReference type="ARBA" id="ARBA00049303"/>
    </source>
</evidence>
<accession>A0A0U2ZJ45</accession>
<feature type="domain" description="Protein arginine N-methyltransferase" evidence="10">
    <location>
        <begin position="181"/>
        <end position="290"/>
    </location>
</feature>
<feature type="region of interest" description="Disordered" evidence="7">
    <location>
        <begin position="445"/>
        <end position="486"/>
    </location>
</feature>
<dbReference type="GO" id="GO:0035242">
    <property type="term" value="F:protein-arginine omega-N asymmetric methyltransferase activity"/>
    <property type="evidence" value="ECO:0007669"/>
    <property type="project" value="UniProtKB-EC"/>
</dbReference>
<feature type="region of interest" description="Disordered" evidence="7">
    <location>
        <begin position="1"/>
        <end position="31"/>
    </location>
</feature>
<comment type="catalytic activity">
    <reaction evidence="5">
        <text>L-arginyl-[protein] + S-adenosyl-L-methionine = N(omega)-methyl-L-arginyl-[protein] + S-adenosyl-L-homocysteine + H(+)</text>
        <dbReference type="Rhea" id="RHEA:48100"/>
        <dbReference type="Rhea" id="RHEA-COMP:10532"/>
        <dbReference type="Rhea" id="RHEA-COMP:11990"/>
        <dbReference type="ChEBI" id="CHEBI:15378"/>
        <dbReference type="ChEBI" id="CHEBI:29965"/>
        <dbReference type="ChEBI" id="CHEBI:57856"/>
        <dbReference type="ChEBI" id="CHEBI:59789"/>
        <dbReference type="ChEBI" id="CHEBI:65280"/>
    </reaction>
    <physiologicalReaction direction="left-to-right" evidence="5">
        <dbReference type="Rhea" id="RHEA:48101"/>
    </physiologicalReaction>
</comment>
<reference evidence="11" key="1">
    <citation type="submission" date="2015-07" db="EMBL/GenBank/DDBJ databases">
        <authorList>
            <person name="Cajimat M.N.B."/>
            <person name="Milazzo M.L."/>
            <person name="Fulhorst C.F."/>
        </authorList>
    </citation>
    <scope>NUCLEOTIDE SEQUENCE</scope>
</reference>
<evidence type="ECO:0000256" key="2">
    <source>
        <dbReference type="ARBA" id="ARBA00022603"/>
    </source>
</evidence>
<feature type="domain" description="Methyltransferase" evidence="9">
    <location>
        <begin position="79"/>
        <end position="175"/>
    </location>
</feature>
<dbReference type="Pfam" id="PF22528">
    <property type="entry name" value="PRMT_C"/>
    <property type="match status" value="1"/>
</dbReference>
<evidence type="ECO:0000259" key="9">
    <source>
        <dbReference type="Pfam" id="PF13649"/>
    </source>
</evidence>
<dbReference type="FunFam" id="3.40.50.150:FF:000003">
    <property type="entry name" value="Blast:Protein arginine N-methyltransferase 1"/>
    <property type="match status" value="1"/>
</dbReference>
<keyword evidence="2 6" id="KW-0489">Methyltransferase</keyword>
<dbReference type="InterPro" id="IPR029004">
    <property type="entry name" value="Ribosomal_eL28/Mak16"/>
</dbReference>
<evidence type="ECO:0000313" key="11">
    <source>
        <dbReference type="EMBL" id="ALV66539.1"/>
    </source>
</evidence>
<feature type="compositionally biased region" description="Basic residues" evidence="7">
    <location>
        <begin position="445"/>
        <end position="476"/>
    </location>
</feature>
<evidence type="ECO:0000256" key="4">
    <source>
        <dbReference type="ARBA" id="ARBA00022691"/>
    </source>
</evidence>
<feature type="compositionally biased region" description="Basic and acidic residues" evidence="7">
    <location>
        <begin position="1"/>
        <end position="14"/>
    </location>
</feature>
<evidence type="ECO:0000259" key="10">
    <source>
        <dbReference type="Pfam" id="PF22528"/>
    </source>
</evidence>
<dbReference type="SUPFAM" id="SSF53335">
    <property type="entry name" value="S-adenosyl-L-methionine-dependent methyltransferases"/>
    <property type="match status" value="1"/>
</dbReference>
<evidence type="ECO:0000259" key="8">
    <source>
        <dbReference type="Pfam" id="PF01778"/>
    </source>
</evidence>
<dbReference type="VEuPathDB" id="AmoebaDB:ACA1_279220"/>
<protein>
    <recommendedName>
        <fullName evidence="1">type I protein arginine methyltransferase</fullName>
        <ecNumber evidence="1">2.1.1.319</ecNumber>
    </recommendedName>
</protein>
<feature type="domain" description="Ribosomal eL28/Mak16" evidence="8">
    <location>
        <begin position="332"/>
        <end position="437"/>
    </location>
</feature>
<dbReference type="PANTHER" id="PTHR11006:SF102">
    <property type="entry name" value="PROTEIN ARGININE N-METHYLTRANSFERASE 1"/>
    <property type="match status" value="1"/>
</dbReference>
<dbReference type="Gene3D" id="3.40.50.150">
    <property type="entry name" value="Vaccinia Virus protein VP39"/>
    <property type="match status" value="1"/>
</dbReference>
<evidence type="ECO:0000256" key="6">
    <source>
        <dbReference type="PROSITE-ProRule" id="PRU01015"/>
    </source>
</evidence>
<dbReference type="InterPro" id="IPR055135">
    <property type="entry name" value="PRMT_dom"/>
</dbReference>
<evidence type="ECO:0000256" key="7">
    <source>
        <dbReference type="SAM" id="MobiDB-lite"/>
    </source>
</evidence>
<dbReference type="GO" id="GO:0042054">
    <property type="term" value="F:histone methyltransferase activity"/>
    <property type="evidence" value="ECO:0007669"/>
    <property type="project" value="TreeGrafter"/>
</dbReference>
<dbReference type="Gene3D" id="2.70.160.11">
    <property type="entry name" value="Hnrnp arginine n-methyltransferase1"/>
    <property type="match status" value="1"/>
</dbReference>
<reference evidence="11" key="2">
    <citation type="journal article" date="2016" name="Korean J. Parasitol.">
        <title>Identification of Protein Arginine Methyltransferase 5 as a Regulator for Encystation of Acanthamoeba.</title>
        <authorList>
            <person name="Moon E.K."/>
            <person name="Hong Y."/>
            <person name="Chung D.I."/>
            <person name="Goo Y.K."/>
            <person name="Kong H.H."/>
        </authorList>
    </citation>
    <scope>NUCLEOTIDE SEQUENCE</scope>
</reference>
<dbReference type="InterPro" id="IPR041698">
    <property type="entry name" value="Methyltransf_25"/>
</dbReference>
<dbReference type="AlphaFoldDB" id="A0A0U2ZJ45"/>
<keyword evidence="3 6" id="KW-0808">Transferase</keyword>
<dbReference type="InterPro" id="IPR029063">
    <property type="entry name" value="SAM-dependent_MTases_sf"/>
</dbReference>
<dbReference type="GO" id="GO:0032259">
    <property type="term" value="P:methylation"/>
    <property type="evidence" value="ECO:0007669"/>
    <property type="project" value="UniProtKB-KW"/>
</dbReference>